<evidence type="ECO:0000313" key="2">
    <source>
        <dbReference type="EMBL" id="KAF3456428.1"/>
    </source>
</evidence>
<feature type="region of interest" description="Disordered" evidence="1">
    <location>
        <begin position="41"/>
        <end position="60"/>
    </location>
</feature>
<name>A0A8K0MSL9_9ROSA</name>
<sequence length="179" mass="19190">MQWWNWYRLPEVAVAKSATPCAVAGFNRRCLPTAEASIAPPPSTSLRLPNSNRKSPTLSSSSYSDAVSAAVAPPTQLVTSVGLSPTPELGLLSLLFVLSTAFRRLKVSVYQLSNVVSQEVPGTLFSLKLSGLEIQELTQQLASLGQKISASRYAKKSRSSTKKPTSFGRRSSPNVDPPA</sequence>
<evidence type="ECO:0000313" key="3">
    <source>
        <dbReference type="Proteomes" id="UP000796880"/>
    </source>
</evidence>
<dbReference type="AlphaFoldDB" id="A0A8K0MSL9"/>
<dbReference type="OrthoDB" id="682251at2759"/>
<evidence type="ECO:0000256" key="1">
    <source>
        <dbReference type="SAM" id="MobiDB-lite"/>
    </source>
</evidence>
<feature type="region of interest" description="Disordered" evidence="1">
    <location>
        <begin position="148"/>
        <end position="179"/>
    </location>
</feature>
<organism evidence="2 3">
    <name type="scientific">Rhamnella rubrinervis</name>
    <dbReference type="NCBI Taxonomy" id="2594499"/>
    <lineage>
        <taxon>Eukaryota</taxon>
        <taxon>Viridiplantae</taxon>
        <taxon>Streptophyta</taxon>
        <taxon>Embryophyta</taxon>
        <taxon>Tracheophyta</taxon>
        <taxon>Spermatophyta</taxon>
        <taxon>Magnoliopsida</taxon>
        <taxon>eudicotyledons</taxon>
        <taxon>Gunneridae</taxon>
        <taxon>Pentapetalae</taxon>
        <taxon>rosids</taxon>
        <taxon>fabids</taxon>
        <taxon>Rosales</taxon>
        <taxon>Rhamnaceae</taxon>
        <taxon>rhamnoid group</taxon>
        <taxon>Rhamneae</taxon>
        <taxon>Rhamnella</taxon>
    </lineage>
</organism>
<dbReference type="PANTHER" id="PTHR33825:SF4">
    <property type="entry name" value="OS05G0137600 PROTEIN"/>
    <property type="match status" value="1"/>
</dbReference>
<dbReference type="EMBL" id="VOIH02000001">
    <property type="protein sequence ID" value="KAF3456428.1"/>
    <property type="molecule type" value="Genomic_DNA"/>
</dbReference>
<accession>A0A8K0MSL9</accession>
<protein>
    <submittedName>
        <fullName evidence="2">Uncharacterized protein</fullName>
    </submittedName>
</protein>
<reference evidence="2" key="1">
    <citation type="submission" date="2020-03" db="EMBL/GenBank/DDBJ databases">
        <title>A high-quality chromosome-level genome assembly of a woody plant with both climbing and erect habits, Rhamnella rubrinervis.</title>
        <authorList>
            <person name="Lu Z."/>
            <person name="Yang Y."/>
            <person name="Zhu X."/>
            <person name="Sun Y."/>
        </authorList>
    </citation>
    <scope>NUCLEOTIDE SEQUENCE</scope>
    <source>
        <strain evidence="2">BYM</strain>
        <tissue evidence="2">Leaf</tissue>
    </source>
</reference>
<feature type="compositionally biased region" description="Polar residues" evidence="1">
    <location>
        <begin position="168"/>
        <end position="179"/>
    </location>
</feature>
<dbReference type="PANTHER" id="PTHR33825">
    <property type="entry name" value="CHITINASE-LIKE PROTEIN"/>
    <property type="match status" value="1"/>
</dbReference>
<gene>
    <name evidence="2" type="ORF">FNV43_RR01078</name>
</gene>
<feature type="compositionally biased region" description="Polar residues" evidence="1">
    <location>
        <begin position="44"/>
        <end position="58"/>
    </location>
</feature>
<proteinExistence type="predicted"/>
<dbReference type="Proteomes" id="UP000796880">
    <property type="component" value="Unassembled WGS sequence"/>
</dbReference>
<keyword evidence="3" id="KW-1185">Reference proteome</keyword>
<comment type="caution">
    <text evidence="2">The sequence shown here is derived from an EMBL/GenBank/DDBJ whole genome shotgun (WGS) entry which is preliminary data.</text>
</comment>